<dbReference type="PANTHER" id="PTHR45649">
    <property type="entry name" value="AMINO-ACID PERMEASE BAT1"/>
    <property type="match status" value="1"/>
</dbReference>
<dbReference type="InterPro" id="IPR002293">
    <property type="entry name" value="AA/rel_permease1"/>
</dbReference>
<evidence type="ECO:0000256" key="7">
    <source>
        <dbReference type="SAM" id="Phobius"/>
    </source>
</evidence>
<keyword evidence="2" id="KW-0813">Transport</keyword>
<dbReference type="Proteomes" id="UP000077266">
    <property type="component" value="Unassembled WGS sequence"/>
</dbReference>
<feature type="region of interest" description="Disordered" evidence="6">
    <location>
        <begin position="536"/>
        <end position="560"/>
    </location>
</feature>
<feature type="transmembrane region" description="Helical" evidence="7">
    <location>
        <begin position="86"/>
        <end position="103"/>
    </location>
</feature>
<evidence type="ECO:0000256" key="1">
    <source>
        <dbReference type="ARBA" id="ARBA00004141"/>
    </source>
</evidence>
<feature type="transmembrane region" description="Helical" evidence="7">
    <location>
        <begin position="388"/>
        <end position="409"/>
    </location>
</feature>
<dbReference type="OrthoDB" id="4476201at2759"/>
<comment type="subcellular location">
    <subcellularLocation>
        <location evidence="1">Membrane</location>
        <topology evidence="1">Multi-pass membrane protein</topology>
    </subcellularLocation>
</comment>
<keyword evidence="9" id="KW-1185">Reference proteome</keyword>
<evidence type="ECO:0000313" key="8">
    <source>
        <dbReference type="EMBL" id="KZW03824.1"/>
    </source>
</evidence>
<dbReference type="GO" id="GO:0022857">
    <property type="term" value="F:transmembrane transporter activity"/>
    <property type="evidence" value="ECO:0007669"/>
    <property type="project" value="InterPro"/>
</dbReference>
<keyword evidence="5 7" id="KW-0472">Membrane</keyword>
<evidence type="ECO:0000256" key="3">
    <source>
        <dbReference type="ARBA" id="ARBA00022692"/>
    </source>
</evidence>
<dbReference type="STRING" id="1314781.A0A165QMN1"/>
<feature type="transmembrane region" description="Helical" evidence="7">
    <location>
        <begin position="207"/>
        <end position="226"/>
    </location>
</feature>
<keyword evidence="3 7" id="KW-0812">Transmembrane</keyword>
<organism evidence="8 9">
    <name type="scientific">Exidia glandulosa HHB12029</name>
    <dbReference type="NCBI Taxonomy" id="1314781"/>
    <lineage>
        <taxon>Eukaryota</taxon>
        <taxon>Fungi</taxon>
        <taxon>Dikarya</taxon>
        <taxon>Basidiomycota</taxon>
        <taxon>Agaricomycotina</taxon>
        <taxon>Agaricomycetes</taxon>
        <taxon>Auriculariales</taxon>
        <taxon>Exidiaceae</taxon>
        <taxon>Exidia</taxon>
    </lineage>
</organism>
<feature type="transmembrane region" description="Helical" evidence="7">
    <location>
        <begin position="415"/>
        <end position="437"/>
    </location>
</feature>
<dbReference type="PANTHER" id="PTHR45649:SF29">
    <property type="entry name" value="AMINO ACID TRANSPORTER (EUROFUNG)"/>
    <property type="match status" value="1"/>
</dbReference>
<feature type="transmembrane region" description="Helical" evidence="7">
    <location>
        <begin position="339"/>
        <end position="367"/>
    </location>
</feature>
<accession>A0A165QMN1</accession>
<evidence type="ECO:0000256" key="2">
    <source>
        <dbReference type="ARBA" id="ARBA00022448"/>
    </source>
</evidence>
<reference evidence="8 9" key="1">
    <citation type="journal article" date="2016" name="Mol. Biol. Evol.">
        <title>Comparative Genomics of Early-Diverging Mushroom-Forming Fungi Provides Insights into the Origins of Lignocellulose Decay Capabilities.</title>
        <authorList>
            <person name="Nagy L.G."/>
            <person name="Riley R."/>
            <person name="Tritt A."/>
            <person name="Adam C."/>
            <person name="Daum C."/>
            <person name="Floudas D."/>
            <person name="Sun H."/>
            <person name="Yadav J.S."/>
            <person name="Pangilinan J."/>
            <person name="Larsson K.H."/>
            <person name="Matsuura K."/>
            <person name="Barry K."/>
            <person name="Labutti K."/>
            <person name="Kuo R."/>
            <person name="Ohm R.A."/>
            <person name="Bhattacharya S.S."/>
            <person name="Shirouzu T."/>
            <person name="Yoshinaga Y."/>
            <person name="Martin F.M."/>
            <person name="Grigoriev I.V."/>
            <person name="Hibbett D.S."/>
        </authorList>
    </citation>
    <scope>NUCLEOTIDE SEQUENCE [LARGE SCALE GENOMIC DNA]</scope>
    <source>
        <strain evidence="8 9">HHB12029</strain>
    </source>
</reference>
<feature type="transmembrane region" description="Helical" evidence="7">
    <location>
        <begin position="286"/>
        <end position="309"/>
    </location>
</feature>
<dbReference type="Pfam" id="PF13520">
    <property type="entry name" value="AA_permease_2"/>
    <property type="match status" value="1"/>
</dbReference>
<feature type="transmembrane region" description="Helical" evidence="7">
    <location>
        <begin position="246"/>
        <end position="266"/>
    </location>
</feature>
<proteinExistence type="predicted"/>
<feature type="transmembrane region" description="Helical" evidence="7">
    <location>
        <begin position="489"/>
        <end position="509"/>
    </location>
</feature>
<feature type="transmembrane region" description="Helical" evidence="7">
    <location>
        <begin position="51"/>
        <end position="74"/>
    </location>
</feature>
<dbReference type="EMBL" id="KV425882">
    <property type="protein sequence ID" value="KZW03824.1"/>
    <property type="molecule type" value="Genomic_DNA"/>
</dbReference>
<keyword evidence="4 7" id="KW-1133">Transmembrane helix</keyword>
<gene>
    <name evidence="8" type="ORF">EXIGLDRAFT_4434</name>
</gene>
<feature type="transmembrane region" description="Helical" evidence="7">
    <location>
        <begin position="176"/>
        <end position="195"/>
    </location>
</feature>
<feature type="transmembrane region" description="Helical" evidence="7">
    <location>
        <begin position="457"/>
        <end position="477"/>
    </location>
</feature>
<evidence type="ECO:0000256" key="6">
    <source>
        <dbReference type="SAM" id="MobiDB-lite"/>
    </source>
</evidence>
<dbReference type="Gene3D" id="1.20.1740.10">
    <property type="entry name" value="Amino acid/polyamine transporter I"/>
    <property type="match status" value="1"/>
</dbReference>
<name>A0A165QMN1_EXIGL</name>
<protein>
    <submittedName>
        <fullName evidence="8">Amino acid transporter</fullName>
    </submittedName>
</protein>
<evidence type="ECO:0000256" key="5">
    <source>
        <dbReference type="ARBA" id="ARBA00023136"/>
    </source>
</evidence>
<dbReference type="GO" id="GO:0016020">
    <property type="term" value="C:membrane"/>
    <property type="evidence" value="ECO:0007669"/>
    <property type="project" value="UniProtKB-SubCell"/>
</dbReference>
<evidence type="ECO:0000256" key="4">
    <source>
        <dbReference type="ARBA" id="ARBA00022989"/>
    </source>
</evidence>
<evidence type="ECO:0000313" key="9">
    <source>
        <dbReference type="Proteomes" id="UP000077266"/>
    </source>
</evidence>
<dbReference type="InParanoid" id="A0A165QMN1"/>
<feature type="transmembrane region" description="Helical" evidence="7">
    <location>
        <begin position="115"/>
        <end position="134"/>
    </location>
</feature>
<dbReference type="PIRSF" id="PIRSF006060">
    <property type="entry name" value="AA_transporter"/>
    <property type="match status" value="1"/>
</dbReference>
<dbReference type="AlphaFoldDB" id="A0A165QMN1"/>
<sequence>MATLTGHASLASDEKKFRAEPLNSMDSIELMDEAALQACGYKQEFKREFSLFSSFSVSFSVLGILPSIAATLSYSLGYSGTAGLTWGWLIAFTGIQCVALSMAELASSMPTSGGLYYAVGVLAPPGWGPLLAYLTGWSNWLGLSSGNPSVNYGNAAMIVALVKLHNPDFEATNAKMFGITLSLTFLCFICSTLPTRWLARLHSAMTWFQTAGLFVVIIGLPAAAVNRPRFRPSTEVWGVISNGTDWPDGIAILLSFLTAIWTMSGYDAPFHLSEECSNSQIATPRAIWMTSASGGIFGWFLVLVLSYVITDVGAVMESPLGQPFIAALAQATSKTTTTAFGVITIICGIFCAQGCAISCSRLAFAYARDGLLPASRIVCHVDRRTTTPVNACIFNFIVNTAQLCLIFAGPIAIGAIFSTGAVGAYFAFTMPIILRVFFAGDRWRPGPWNLGRWSKPIGMFACAYVTLMLPILCFPAVRGANLTAQTMNWTIVVWGGPLALAALFFALVARKTYKGPQLRVEHLSASHAKAKDLVVKDEEKQSGIKQTVLPADSGDDPTTA</sequence>